<dbReference type="STRING" id="407821.A0A087TZR6"/>
<dbReference type="PANTHER" id="PTHR31511:SF12">
    <property type="entry name" value="RHO TERMINATION FACTOR N-TERMINAL DOMAIN-CONTAINING PROTEIN"/>
    <property type="match status" value="1"/>
</dbReference>
<dbReference type="Proteomes" id="UP000054359">
    <property type="component" value="Unassembled WGS sequence"/>
</dbReference>
<dbReference type="EMBL" id="KK117487">
    <property type="protein sequence ID" value="KFM70605.1"/>
    <property type="molecule type" value="Genomic_DNA"/>
</dbReference>
<evidence type="ECO:0000313" key="3">
    <source>
        <dbReference type="Proteomes" id="UP000054359"/>
    </source>
</evidence>
<dbReference type="AlphaFoldDB" id="A0A087TZR6"/>
<dbReference type="OMA" id="ISIMICE"/>
<feature type="transmembrane region" description="Helical" evidence="1">
    <location>
        <begin position="67"/>
        <end position="83"/>
    </location>
</feature>
<reference evidence="2 3" key="1">
    <citation type="submission" date="2013-11" db="EMBL/GenBank/DDBJ databases">
        <title>Genome sequencing of Stegodyphus mimosarum.</title>
        <authorList>
            <person name="Bechsgaard J."/>
        </authorList>
    </citation>
    <scope>NUCLEOTIDE SEQUENCE [LARGE SCALE GENOMIC DNA]</scope>
</reference>
<accession>A0A087TZR6</accession>
<keyword evidence="1" id="KW-0812">Transmembrane</keyword>
<feature type="non-terminal residue" evidence="2">
    <location>
        <position position="244"/>
    </location>
</feature>
<keyword evidence="3" id="KW-1185">Reference proteome</keyword>
<protein>
    <submittedName>
        <fullName evidence="2">Uncharacterized protein</fullName>
    </submittedName>
</protein>
<feature type="transmembrane region" description="Helical" evidence="1">
    <location>
        <begin position="220"/>
        <end position="240"/>
    </location>
</feature>
<dbReference type="OrthoDB" id="6429621at2759"/>
<name>A0A087TZR6_STEMI</name>
<organism evidence="2 3">
    <name type="scientific">Stegodyphus mimosarum</name>
    <name type="common">African social velvet spider</name>
    <dbReference type="NCBI Taxonomy" id="407821"/>
    <lineage>
        <taxon>Eukaryota</taxon>
        <taxon>Metazoa</taxon>
        <taxon>Ecdysozoa</taxon>
        <taxon>Arthropoda</taxon>
        <taxon>Chelicerata</taxon>
        <taxon>Arachnida</taxon>
        <taxon>Araneae</taxon>
        <taxon>Araneomorphae</taxon>
        <taxon>Entelegynae</taxon>
        <taxon>Eresoidea</taxon>
        <taxon>Eresidae</taxon>
        <taxon>Stegodyphus</taxon>
    </lineage>
</organism>
<gene>
    <name evidence="2" type="ORF">X975_15801</name>
</gene>
<evidence type="ECO:0000256" key="1">
    <source>
        <dbReference type="SAM" id="Phobius"/>
    </source>
</evidence>
<dbReference type="PANTHER" id="PTHR31511">
    <property type="entry name" value="PROTEIN CBG23764"/>
    <property type="match status" value="1"/>
</dbReference>
<sequence length="244" mass="28408">MTKKKAKKCIASPAFQSFSIFDNDLVGVKMKVKTLILNRPVYAGFSILDISKTLMYQFHYYSKKMKYVKMPIFFLQILILYAMKSHVKISIMICEKICICMIRPIILQSALYTVRQIKKVIGKMKDELNGNIAIGLKSEMYSLETKFFEKKTAKGVLKPVIQRDLKHQDYRNCLFEKKLHRHNMIKIGSNKHHLSTILLRKISLSPLDDKRFLFNDGVNSLAYGHYAIGQIFLMFCYLYIANPQ</sequence>
<proteinExistence type="predicted"/>
<keyword evidence="1" id="KW-1133">Transmembrane helix</keyword>
<evidence type="ECO:0000313" key="2">
    <source>
        <dbReference type="EMBL" id="KFM70605.1"/>
    </source>
</evidence>
<keyword evidence="1" id="KW-0472">Membrane</keyword>